<dbReference type="EMBL" id="PDUD01000029">
    <property type="protein sequence ID" value="PHN03842.1"/>
    <property type="molecule type" value="Genomic_DNA"/>
</dbReference>
<reference evidence="2 3" key="1">
    <citation type="submission" date="2017-10" db="EMBL/GenBank/DDBJ databases">
        <title>The draft genome sequence of Lewinella nigricans NBRC 102662.</title>
        <authorList>
            <person name="Wang K."/>
        </authorList>
    </citation>
    <scope>NUCLEOTIDE SEQUENCE [LARGE SCALE GENOMIC DNA]</scope>
    <source>
        <strain evidence="2 3">NBRC 102662</strain>
    </source>
</reference>
<keyword evidence="1" id="KW-0732">Signal</keyword>
<feature type="chain" id="PRO_5013107453" evidence="1">
    <location>
        <begin position="24"/>
        <end position="192"/>
    </location>
</feature>
<evidence type="ECO:0000313" key="3">
    <source>
        <dbReference type="Proteomes" id="UP000223913"/>
    </source>
</evidence>
<evidence type="ECO:0000313" key="2">
    <source>
        <dbReference type="EMBL" id="PHN03842.1"/>
    </source>
</evidence>
<sequence length="192" mass="22343">MNKVKYLMLLALLPFLISCSQQSEYARAVEDELDSGVRHDTVLLGLYFGMPERDFYNTCWKLNQQGVIKEGYSNRTIYYELPGLQHHGFLDFFPIFKNGKIQSFTGFTMYTGWAPWNKEMWADKLIEDTRRLFESSYPGNEFFPIRSPGRGKAYVKVDGNRRIVLYYTEDSKVEVLISDLTDLDNVLTLKAD</sequence>
<comment type="caution">
    <text evidence="2">The sequence shown here is derived from an EMBL/GenBank/DDBJ whole genome shotgun (WGS) entry which is preliminary data.</text>
</comment>
<gene>
    <name evidence="2" type="ORF">CRP01_25185</name>
</gene>
<keyword evidence="3" id="KW-1185">Reference proteome</keyword>
<feature type="signal peptide" evidence="1">
    <location>
        <begin position="1"/>
        <end position="23"/>
    </location>
</feature>
<dbReference type="RefSeq" id="WP_099152875.1">
    <property type="nucleotide sequence ID" value="NZ_PDUD01000029.1"/>
</dbReference>
<dbReference type="PROSITE" id="PS51257">
    <property type="entry name" value="PROKAR_LIPOPROTEIN"/>
    <property type="match status" value="1"/>
</dbReference>
<dbReference type="OrthoDB" id="966030at2"/>
<accession>A0A2D0N5N8</accession>
<name>A0A2D0N5N8_FLAN2</name>
<evidence type="ECO:0000256" key="1">
    <source>
        <dbReference type="SAM" id="SignalP"/>
    </source>
</evidence>
<proteinExistence type="predicted"/>
<organism evidence="2 3">
    <name type="scientific">Flavilitoribacter nigricans (strain ATCC 23147 / DSM 23189 / NBRC 102662 / NCIMB 1420 / SS-2)</name>
    <name type="common">Lewinella nigricans</name>
    <dbReference type="NCBI Taxonomy" id="1122177"/>
    <lineage>
        <taxon>Bacteria</taxon>
        <taxon>Pseudomonadati</taxon>
        <taxon>Bacteroidota</taxon>
        <taxon>Saprospiria</taxon>
        <taxon>Saprospirales</taxon>
        <taxon>Lewinellaceae</taxon>
        <taxon>Flavilitoribacter</taxon>
    </lineage>
</organism>
<dbReference type="Proteomes" id="UP000223913">
    <property type="component" value="Unassembled WGS sequence"/>
</dbReference>
<dbReference type="AlphaFoldDB" id="A0A2D0N5N8"/>
<protein>
    <submittedName>
        <fullName evidence="2">Uncharacterized protein</fullName>
    </submittedName>
</protein>